<gene>
    <name evidence="2" type="ORF">J8273_5339</name>
</gene>
<name>A0A8J6DYJ6_9EUKA</name>
<protein>
    <submittedName>
        <fullName evidence="2">Uncharacterized protein</fullName>
    </submittedName>
</protein>
<comment type="caution">
    <text evidence="2">The sequence shown here is derived from an EMBL/GenBank/DDBJ whole genome shotgun (WGS) entry which is preliminary data.</text>
</comment>
<reference evidence="2" key="1">
    <citation type="submission" date="2021-05" db="EMBL/GenBank/DDBJ databases">
        <title>A free-living protist that lacks canonical eukaryotic 1 DNA replication and segregation systems.</title>
        <authorList>
            <person name="Salas-Leiva D.E."/>
            <person name="Tromer E.C."/>
            <person name="Curtis B.A."/>
            <person name="Jerlstrom-Hultqvist J."/>
            <person name="Kolisko M."/>
            <person name="Yi Z."/>
            <person name="Salas-Leiva J.S."/>
            <person name="Gallot-Lavallee L."/>
            <person name="Kops G.J.P.L."/>
            <person name="Archibald J.M."/>
            <person name="Simpson A.G.B."/>
            <person name="Roger A.J."/>
        </authorList>
    </citation>
    <scope>NUCLEOTIDE SEQUENCE</scope>
    <source>
        <strain evidence="2">BICM</strain>
    </source>
</reference>
<sequence length="255" mass="28089">MRWKKIEKYLQNVGRTEIVLMLFRKGHDVSDIAGILQLKKREVKFLLLLAQDTAAGGDLLARLQDAALVSSQARNSVASASATDVDSVGSFMNGYGVKISSFKYDVTRAHSMEFDVDLSSVTPSRESSVVCSPRSGAGEEGSREDTLFLVPVGAFSFDEDSPDDSNEITFESIESYSSNDVSLEVTFERVEDSPPRDRGTAVAEDRGGGQTGSTRPRRTPAWRWDVKLLKLLVWVVVGLARWLLEPDDGDWLGHV</sequence>
<feature type="region of interest" description="Disordered" evidence="1">
    <location>
        <begin position="190"/>
        <end position="218"/>
    </location>
</feature>
<proteinExistence type="predicted"/>
<evidence type="ECO:0000313" key="3">
    <source>
        <dbReference type="Proteomes" id="UP000717585"/>
    </source>
</evidence>
<evidence type="ECO:0000256" key="1">
    <source>
        <dbReference type="SAM" id="MobiDB-lite"/>
    </source>
</evidence>
<feature type="compositionally biased region" description="Basic and acidic residues" evidence="1">
    <location>
        <begin position="190"/>
        <end position="207"/>
    </location>
</feature>
<accession>A0A8J6DYJ6</accession>
<dbReference type="EMBL" id="JAHDYR010000038">
    <property type="protein sequence ID" value="KAG9392349.1"/>
    <property type="molecule type" value="Genomic_DNA"/>
</dbReference>
<evidence type="ECO:0000313" key="2">
    <source>
        <dbReference type="EMBL" id="KAG9392349.1"/>
    </source>
</evidence>
<dbReference type="Proteomes" id="UP000717585">
    <property type="component" value="Unassembled WGS sequence"/>
</dbReference>
<organism evidence="2 3">
    <name type="scientific">Carpediemonas membranifera</name>
    <dbReference type="NCBI Taxonomy" id="201153"/>
    <lineage>
        <taxon>Eukaryota</taxon>
        <taxon>Metamonada</taxon>
        <taxon>Carpediemonas-like organisms</taxon>
        <taxon>Carpediemonas</taxon>
    </lineage>
</organism>
<dbReference type="AlphaFoldDB" id="A0A8J6DYJ6"/>
<keyword evidence="3" id="KW-1185">Reference proteome</keyword>